<sequence length="219" mass="23145">MRASASRSIAGGLLLALAACNAEFRFDERASVEDAGSRETSTADVDDGDETFACKADVDCAVPGLRCDVASGRCVACLEEAHCTLPSRAHCDLDTMECVGCLTHEQCGPRQRCEDVTHTCVDTCFDADDVCPTPGFVCDGSSHRCIECTYAANCASSPRRPYCETVTGRCVECLGNAQCPKDKPRCDRCAGRCVGCLGSNECGPGQVCDPGTFTCVALH</sequence>
<feature type="signal peptide" evidence="1">
    <location>
        <begin position="1"/>
        <end position="18"/>
    </location>
</feature>
<evidence type="ECO:0008006" key="4">
    <source>
        <dbReference type="Google" id="ProtNLM"/>
    </source>
</evidence>
<dbReference type="OrthoDB" id="5490602at2"/>
<dbReference type="PROSITE" id="PS51257">
    <property type="entry name" value="PROKAR_LIPOPROTEIN"/>
    <property type="match status" value="1"/>
</dbReference>
<evidence type="ECO:0000313" key="2">
    <source>
        <dbReference type="EMBL" id="AKV02276.1"/>
    </source>
</evidence>
<evidence type="ECO:0000313" key="3">
    <source>
        <dbReference type="Proteomes" id="UP000064967"/>
    </source>
</evidence>
<dbReference type="STRING" id="1391654.AKJ09_08939"/>
<protein>
    <recommendedName>
        <fullName evidence="4">Tryptophan synthase alpha chain</fullName>
    </recommendedName>
</protein>
<dbReference type="AlphaFoldDB" id="A0A0K1Q912"/>
<proteinExistence type="predicted"/>
<keyword evidence="3" id="KW-1185">Reference proteome</keyword>
<dbReference type="PATRIC" id="fig|1391654.3.peg.9055"/>
<dbReference type="KEGG" id="llu:AKJ09_08939"/>
<gene>
    <name evidence="2" type="ORF">AKJ09_08939</name>
</gene>
<accession>A0A0K1Q912</accession>
<reference evidence="2 3" key="1">
    <citation type="submission" date="2015-08" db="EMBL/GenBank/DDBJ databases">
        <authorList>
            <person name="Babu N.S."/>
            <person name="Beckwith C.J."/>
            <person name="Beseler K.G."/>
            <person name="Brison A."/>
            <person name="Carone J.V."/>
            <person name="Caskin T.P."/>
            <person name="Diamond M."/>
            <person name="Durham M.E."/>
            <person name="Foxe J.M."/>
            <person name="Go M."/>
            <person name="Henderson B.A."/>
            <person name="Jones I.B."/>
            <person name="McGettigan J.A."/>
            <person name="Micheletti S.J."/>
            <person name="Nasrallah M.E."/>
            <person name="Ortiz D."/>
            <person name="Piller C.R."/>
            <person name="Privatt S.R."/>
            <person name="Schneider S.L."/>
            <person name="Sharp S."/>
            <person name="Smith T.C."/>
            <person name="Stanton J.D."/>
            <person name="Ullery H.E."/>
            <person name="Wilson R.J."/>
            <person name="Serrano M.G."/>
            <person name="Buck G."/>
            <person name="Lee V."/>
            <person name="Wang Y."/>
            <person name="Carvalho R."/>
            <person name="Voegtly L."/>
            <person name="Shi R."/>
            <person name="Duckworth R."/>
            <person name="Johnson A."/>
            <person name="Loviza R."/>
            <person name="Walstead R."/>
            <person name="Shah Z."/>
            <person name="Kiflezghi M."/>
            <person name="Wade K."/>
            <person name="Ball S.L."/>
            <person name="Bradley K.W."/>
            <person name="Asai D.J."/>
            <person name="Bowman C.A."/>
            <person name="Russell D.A."/>
            <person name="Pope W.H."/>
            <person name="Jacobs-Sera D."/>
            <person name="Hendrix R.W."/>
            <person name="Hatfull G.F."/>
        </authorList>
    </citation>
    <scope>NUCLEOTIDE SEQUENCE [LARGE SCALE GENOMIC DNA]</scope>
    <source>
        <strain evidence="2 3">DSM 27648</strain>
    </source>
</reference>
<keyword evidence="1" id="KW-0732">Signal</keyword>
<dbReference type="Proteomes" id="UP000064967">
    <property type="component" value="Chromosome"/>
</dbReference>
<feature type="chain" id="PRO_5005467063" description="Tryptophan synthase alpha chain" evidence="1">
    <location>
        <begin position="19"/>
        <end position="219"/>
    </location>
</feature>
<dbReference type="RefSeq" id="WP_146653217.1">
    <property type="nucleotide sequence ID" value="NZ_CP012333.1"/>
</dbReference>
<evidence type="ECO:0000256" key="1">
    <source>
        <dbReference type="SAM" id="SignalP"/>
    </source>
</evidence>
<organism evidence="2 3">
    <name type="scientific">Labilithrix luteola</name>
    <dbReference type="NCBI Taxonomy" id="1391654"/>
    <lineage>
        <taxon>Bacteria</taxon>
        <taxon>Pseudomonadati</taxon>
        <taxon>Myxococcota</taxon>
        <taxon>Polyangia</taxon>
        <taxon>Polyangiales</taxon>
        <taxon>Labilitrichaceae</taxon>
        <taxon>Labilithrix</taxon>
    </lineage>
</organism>
<dbReference type="EMBL" id="CP012333">
    <property type="protein sequence ID" value="AKV02276.1"/>
    <property type="molecule type" value="Genomic_DNA"/>
</dbReference>
<name>A0A0K1Q912_9BACT</name>